<dbReference type="RefSeq" id="WP_120195652.1">
    <property type="nucleotide sequence ID" value="NZ_MCIA01000006.1"/>
</dbReference>
<evidence type="ECO:0000259" key="1">
    <source>
        <dbReference type="Pfam" id="PF01814"/>
    </source>
</evidence>
<dbReference type="InterPro" id="IPR035965">
    <property type="entry name" value="PAS-like_dom_sf"/>
</dbReference>
<dbReference type="Gene3D" id="3.30.450.20">
    <property type="entry name" value="PAS domain"/>
    <property type="match status" value="1"/>
</dbReference>
<accession>A0A419T829</accession>
<sequence length="409" mass="47106">MSEYINNREMRQKAIKDIIKKLHEGKTVEEVKALFDEAFHGVSASEISVAESALIAEGLPVEEVQKLCDVHAAVFKGSIEEIHQETDPALIPGHPVSILVRENKKISHIIEQEIRPYLTIEKLDNMEEFKKLTEGMEQLKVLTIHYQKKENLLFPYMEKYGITAPPKVMWGVDDEIKAQVKEVTEMLLTRAGKNDVLLEKTEEVLTKITEMIFKEENIMVPMLMEQLTEEEWKLIADESREIGYIIDHVPTFEPDQVAQKKAEEIKEIKTEPEVSGLIKLPSGEWTPEELTATLNTLPFDITFVNKDDVVKYFSEAKDRAFPRTRTILGRNVSNCHPPASVHIVEQIVEDFKSGKKDHEDFWIKMAGKYVLIRYYAIRNEQGEYLGVLELTQDIKPIQEIEGEKRLMDE</sequence>
<feature type="domain" description="DUF438" evidence="2">
    <location>
        <begin position="15"/>
        <end position="81"/>
    </location>
</feature>
<name>A0A419T829_9FIRM</name>
<dbReference type="Pfam" id="PF04282">
    <property type="entry name" value="DUF438"/>
    <property type="match status" value="1"/>
</dbReference>
<feature type="domain" description="Hemerythrin-like" evidence="1">
    <location>
        <begin position="94"/>
        <end position="223"/>
    </location>
</feature>
<dbReference type="AlphaFoldDB" id="A0A419T829"/>
<dbReference type="Pfam" id="PF13596">
    <property type="entry name" value="PAS_10"/>
    <property type="match status" value="1"/>
</dbReference>
<dbReference type="InterPro" id="IPR012312">
    <property type="entry name" value="Hemerythrin-like"/>
</dbReference>
<organism evidence="3 4">
    <name type="scientific">Lacrimispora algidixylanolytica</name>
    <dbReference type="NCBI Taxonomy" id="94868"/>
    <lineage>
        <taxon>Bacteria</taxon>
        <taxon>Bacillati</taxon>
        <taxon>Bacillota</taxon>
        <taxon>Clostridia</taxon>
        <taxon>Lachnospirales</taxon>
        <taxon>Lachnospiraceae</taxon>
        <taxon>Lacrimispora</taxon>
    </lineage>
</organism>
<keyword evidence="4" id="KW-1185">Reference proteome</keyword>
<comment type="caution">
    <text evidence="3">The sequence shown here is derived from an EMBL/GenBank/DDBJ whole genome shotgun (WGS) entry which is preliminary data.</text>
</comment>
<reference evidence="3 4" key="1">
    <citation type="submission" date="2016-08" db="EMBL/GenBank/DDBJ databases">
        <title>A new outlook on sporulation: Clostridium algidixylanolyticum.</title>
        <authorList>
            <person name="Poppleton D.I."/>
            <person name="Gribaldo S."/>
        </authorList>
    </citation>
    <scope>NUCLEOTIDE SEQUENCE [LARGE SCALE GENOMIC DNA]</scope>
    <source>
        <strain evidence="3 4">SPL73</strain>
    </source>
</reference>
<dbReference type="Proteomes" id="UP000284277">
    <property type="component" value="Unassembled WGS sequence"/>
</dbReference>
<dbReference type="Pfam" id="PF01814">
    <property type="entry name" value="Hemerythrin"/>
    <property type="match status" value="1"/>
</dbReference>
<dbReference type="SUPFAM" id="SSF55785">
    <property type="entry name" value="PYP-like sensor domain (PAS domain)"/>
    <property type="match status" value="1"/>
</dbReference>
<gene>
    <name evidence="3" type="ORF">BET01_13770</name>
</gene>
<dbReference type="GO" id="GO:0005886">
    <property type="term" value="C:plasma membrane"/>
    <property type="evidence" value="ECO:0007669"/>
    <property type="project" value="TreeGrafter"/>
</dbReference>
<proteinExistence type="predicted"/>
<dbReference type="PANTHER" id="PTHR39966">
    <property type="entry name" value="BLL2471 PROTEIN-RELATED"/>
    <property type="match status" value="1"/>
</dbReference>
<dbReference type="InterPro" id="IPR007380">
    <property type="entry name" value="DUF438"/>
</dbReference>
<dbReference type="EMBL" id="MCIA01000006">
    <property type="protein sequence ID" value="RKD33599.1"/>
    <property type="molecule type" value="Genomic_DNA"/>
</dbReference>
<evidence type="ECO:0000313" key="4">
    <source>
        <dbReference type="Proteomes" id="UP000284277"/>
    </source>
</evidence>
<protein>
    <submittedName>
        <fullName evidence="3">PAS domain S-box protein</fullName>
    </submittedName>
</protein>
<evidence type="ECO:0000313" key="3">
    <source>
        <dbReference type="EMBL" id="RKD33599.1"/>
    </source>
</evidence>
<dbReference type="Gene3D" id="1.20.120.520">
    <property type="entry name" value="nmb1532 protein domain like"/>
    <property type="match status" value="1"/>
</dbReference>
<dbReference type="OrthoDB" id="9769774at2"/>
<dbReference type="PANTHER" id="PTHR39966:SF3">
    <property type="entry name" value="DUF438 DOMAIN-CONTAINING PROTEIN"/>
    <property type="match status" value="1"/>
</dbReference>
<evidence type="ECO:0000259" key="2">
    <source>
        <dbReference type="Pfam" id="PF04282"/>
    </source>
</evidence>